<evidence type="ECO:0000313" key="3">
    <source>
        <dbReference type="Proteomes" id="UP000198525"/>
    </source>
</evidence>
<dbReference type="Gene3D" id="2.60.120.10">
    <property type="entry name" value="Jelly Rolls"/>
    <property type="match status" value="1"/>
</dbReference>
<protein>
    <submittedName>
        <fullName evidence="2">Cupin 2 domain-containing protein</fullName>
    </submittedName>
</protein>
<proteinExistence type="predicted"/>
<evidence type="ECO:0000313" key="2">
    <source>
        <dbReference type="EMBL" id="SDI79967.1"/>
    </source>
</evidence>
<dbReference type="InterPro" id="IPR011051">
    <property type="entry name" value="RmlC_Cupin_sf"/>
</dbReference>
<dbReference type="InterPro" id="IPR013096">
    <property type="entry name" value="Cupin_2"/>
</dbReference>
<dbReference type="SUPFAM" id="SSF51182">
    <property type="entry name" value="RmlC-like cupins"/>
    <property type="match status" value="1"/>
</dbReference>
<gene>
    <name evidence="2" type="ORF">SAMN04487954_101341</name>
</gene>
<organism evidence="2 3">
    <name type="scientific">Billgrantia gudaonensis</name>
    <dbReference type="NCBI Taxonomy" id="376427"/>
    <lineage>
        <taxon>Bacteria</taxon>
        <taxon>Pseudomonadati</taxon>
        <taxon>Pseudomonadota</taxon>
        <taxon>Gammaproteobacteria</taxon>
        <taxon>Oceanospirillales</taxon>
        <taxon>Halomonadaceae</taxon>
        <taxon>Billgrantia</taxon>
    </lineage>
</organism>
<dbReference type="EMBL" id="FNES01000001">
    <property type="protein sequence ID" value="SDI79967.1"/>
    <property type="molecule type" value="Genomic_DNA"/>
</dbReference>
<reference evidence="2 3" key="1">
    <citation type="submission" date="2016-10" db="EMBL/GenBank/DDBJ databases">
        <authorList>
            <person name="de Groot N.N."/>
        </authorList>
    </citation>
    <scope>NUCLEOTIDE SEQUENCE [LARGE SCALE GENOMIC DNA]</scope>
    <source>
        <strain evidence="2 3">CGMCC 1.6133</strain>
    </source>
</reference>
<keyword evidence="3" id="KW-1185">Reference proteome</keyword>
<dbReference type="InterPro" id="IPR014710">
    <property type="entry name" value="RmlC-like_jellyroll"/>
</dbReference>
<feature type="domain" description="Cupin type-2" evidence="1">
    <location>
        <begin position="43"/>
        <end position="102"/>
    </location>
</feature>
<accession>A0A1G8NIN5</accession>
<dbReference type="RefSeq" id="WP_218118561.1">
    <property type="nucleotide sequence ID" value="NZ_FNES01000001.1"/>
</dbReference>
<dbReference type="Proteomes" id="UP000198525">
    <property type="component" value="Unassembled WGS sequence"/>
</dbReference>
<dbReference type="Pfam" id="PF07883">
    <property type="entry name" value="Cupin_2"/>
    <property type="match status" value="1"/>
</dbReference>
<dbReference type="STRING" id="376427.SAMN04487954_101341"/>
<sequence>MIKNLFASIPLSLEAEQFEELAGGKDVRVERIVSRGHASPEHGWYDQPQHEWVVVLQGRAVLAFEQGDDVVLAPGDHLTIPAHCRHRVKWTDPQQATLWLAVHYSA</sequence>
<evidence type="ECO:0000259" key="1">
    <source>
        <dbReference type="Pfam" id="PF07883"/>
    </source>
</evidence>
<name>A0A1G8NIN5_9GAMM</name>
<dbReference type="CDD" id="cd06981">
    <property type="entry name" value="cupin_reut_a1446"/>
    <property type="match status" value="1"/>
</dbReference>
<dbReference type="AlphaFoldDB" id="A0A1G8NIN5"/>